<feature type="transmembrane region" description="Helical" evidence="1">
    <location>
        <begin position="517"/>
        <end position="538"/>
    </location>
</feature>
<keyword evidence="1" id="KW-0472">Membrane</keyword>
<feature type="transmembrane region" description="Helical" evidence="1">
    <location>
        <begin position="105"/>
        <end position="125"/>
    </location>
</feature>
<feature type="transmembrane region" description="Helical" evidence="1">
    <location>
        <begin position="1110"/>
        <end position="1130"/>
    </location>
</feature>
<feature type="transmembrane region" description="Helical" evidence="1">
    <location>
        <begin position="172"/>
        <end position="189"/>
    </location>
</feature>
<protein>
    <recommendedName>
        <fullName evidence="4">DUF3433 domain containing protein</fullName>
    </recommendedName>
</protein>
<evidence type="ECO:0008006" key="4">
    <source>
        <dbReference type="Google" id="ProtNLM"/>
    </source>
</evidence>
<evidence type="ECO:0000313" key="2">
    <source>
        <dbReference type="EMBL" id="OCK82132.1"/>
    </source>
</evidence>
<keyword evidence="3" id="KW-1185">Reference proteome</keyword>
<evidence type="ECO:0000256" key="1">
    <source>
        <dbReference type="SAM" id="Phobius"/>
    </source>
</evidence>
<dbReference type="PANTHER" id="PTHR37544:SF3">
    <property type="entry name" value="SPRAY"/>
    <property type="match status" value="1"/>
</dbReference>
<feature type="transmembrane region" description="Helical" evidence="1">
    <location>
        <begin position="644"/>
        <end position="662"/>
    </location>
</feature>
<name>A0A8E2EDP1_9PEZI</name>
<gene>
    <name evidence="2" type="ORF">K432DRAFT_473357</name>
</gene>
<dbReference type="Pfam" id="PF11915">
    <property type="entry name" value="DUF3433"/>
    <property type="match status" value="2"/>
</dbReference>
<keyword evidence="1" id="KW-1133">Transmembrane helix</keyword>
<dbReference type="Proteomes" id="UP000250266">
    <property type="component" value="Unassembled WGS sequence"/>
</dbReference>
<accession>A0A8E2EDP1</accession>
<evidence type="ECO:0000313" key="3">
    <source>
        <dbReference type="Proteomes" id="UP000250266"/>
    </source>
</evidence>
<organism evidence="2 3">
    <name type="scientific">Lepidopterella palustris CBS 459.81</name>
    <dbReference type="NCBI Taxonomy" id="1314670"/>
    <lineage>
        <taxon>Eukaryota</taxon>
        <taxon>Fungi</taxon>
        <taxon>Dikarya</taxon>
        <taxon>Ascomycota</taxon>
        <taxon>Pezizomycotina</taxon>
        <taxon>Dothideomycetes</taxon>
        <taxon>Pleosporomycetidae</taxon>
        <taxon>Mytilinidiales</taxon>
        <taxon>Argynnaceae</taxon>
        <taxon>Lepidopterella</taxon>
    </lineage>
</organism>
<proteinExistence type="predicted"/>
<dbReference type="AlphaFoldDB" id="A0A8E2EDP1"/>
<dbReference type="OrthoDB" id="3248909at2759"/>
<dbReference type="InterPro" id="IPR021840">
    <property type="entry name" value="DUF3433"/>
</dbReference>
<dbReference type="PANTHER" id="PTHR37544">
    <property type="entry name" value="SPRAY-RELATED"/>
    <property type="match status" value="1"/>
</dbReference>
<reference evidence="2 3" key="1">
    <citation type="journal article" date="2016" name="Nat. Commun.">
        <title>Ectomycorrhizal ecology is imprinted in the genome of the dominant symbiotic fungus Cenococcum geophilum.</title>
        <authorList>
            <consortium name="DOE Joint Genome Institute"/>
            <person name="Peter M."/>
            <person name="Kohler A."/>
            <person name="Ohm R.A."/>
            <person name="Kuo A."/>
            <person name="Krutzmann J."/>
            <person name="Morin E."/>
            <person name="Arend M."/>
            <person name="Barry K.W."/>
            <person name="Binder M."/>
            <person name="Choi C."/>
            <person name="Clum A."/>
            <person name="Copeland A."/>
            <person name="Grisel N."/>
            <person name="Haridas S."/>
            <person name="Kipfer T."/>
            <person name="LaButti K."/>
            <person name="Lindquist E."/>
            <person name="Lipzen A."/>
            <person name="Maire R."/>
            <person name="Meier B."/>
            <person name="Mihaltcheva S."/>
            <person name="Molinier V."/>
            <person name="Murat C."/>
            <person name="Poggeler S."/>
            <person name="Quandt C.A."/>
            <person name="Sperisen C."/>
            <person name="Tritt A."/>
            <person name="Tisserant E."/>
            <person name="Crous P.W."/>
            <person name="Henrissat B."/>
            <person name="Nehls U."/>
            <person name="Egli S."/>
            <person name="Spatafora J.W."/>
            <person name="Grigoriev I.V."/>
            <person name="Martin F.M."/>
        </authorList>
    </citation>
    <scope>NUCLEOTIDE SEQUENCE [LARGE SCALE GENOMIC DNA]</scope>
    <source>
        <strain evidence="2 3">CBS 459.81</strain>
    </source>
</reference>
<feature type="transmembrane region" description="Helical" evidence="1">
    <location>
        <begin position="60"/>
        <end position="85"/>
    </location>
</feature>
<feature type="transmembrane region" description="Helical" evidence="1">
    <location>
        <begin position="755"/>
        <end position="779"/>
    </location>
</feature>
<keyword evidence="1" id="KW-0812">Transmembrane</keyword>
<dbReference type="EMBL" id="KV744898">
    <property type="protein sequence ID" value="OCK82132.1"/>
    <property type="molecule type" value="Genomic_DNA"/>
</dbReference>
<feature type="transmembrane region" description="Helical" evidence="1">
    <location>
        <begin position="693"/>
        <end position="716"/>
    </location>
</feature>
<sequence length="1250" mass="139312">MNMNQVTHTLPLKIVHGGCSGRQFVGYRAAEIVIRQRLIDVENSPDSICRQSWKPVTLKAPFLISILLTSLSLIAVVQFLIISSGRNGGILFATNINALPINRSFAYLYLPTVIAVIYSFLWSWIDLDAKRLEPFFQLSQNGGASAKDSLLLQYQFDTIALVPLKAIRRRHWPVFSASAVMVLVFWGITPSQSGIFAIQTVTRTNPVPMLRSTDYLTVGQQMQRSNTGYAQSVFNIAWLNETLPSFMTLDYALAPFGPQDRNYTLEPSGIWTGTTRLYSVDVICKRPIESDMSYVLGACNYSKPQGNFSEDWTSTYVGYSDDDGFANYYLSQECPESKSHNFLIQWRGQGWNASSTTGINATALYCEPTYYQQDVKASVILPHKSVQSVIPIGSKLPMPPDMFNASYFESALNSGRYSSSGRGDFPSAGFPDQRAHLQYMSLDLTYLGSASEFAIAVSQRPAQDYLDPQVLSASYQAAYRLLLARQMVDVLSSEMDPNMLSQGAHSYVSQAVVIVPAFAYVVEALLIVVVLLTAIFLYTTIMKPRKLTSNPANLSSFMSLVADQPQILDYFKDFDRASEKEMIDALDERKYSLKLGNMKDSGYQLVSEAEEDQSLIRADQSLPFKSVSEISGIRPKEFRMLSGLLLFTFQLTMLVLFAALFVKIKISNDIILTHIGLPLPSSNRFVNQLLEGYIPTAVATFMEPVWVVLNRLICVLQPFEDLRRGRALSSKSINVDYTSLPPQLVFWKSFRAGHVVLTAVCFMALLANLLTISFSGLFFEDTVNIFHNANFSSPYIPLLDGQPLNNTETLVNRTQTDQFAILMSNLTARTPLPAWTDDHMFYMPFNQTKRAENDIWMYQAKTRGFGAELTCVPLQQHGPNSVIVSFDQSAMQINLTSNMNIGDGPESNCMDEKSLPMHGVIPNGTAAAEVVVFACQDYIVAGWIRANLSAAPGIVNGLYNTEAGNTTIHSMESFFMGCRSTMKTSISLVVVDSTGRVQQATFVNTTNSTSPIEQFLVDPTYQRAWHNDSYPSDLYNYLIRESTDSSRLLDYTLPVPSINETAPAFSALYSKLFATVLSTNAASMLPPADNVAIAGSIVKLETRVFMSKPMFVIAETIMTLYIIVTAVVYLRRPWRFLPRMPTSIASIVAYVAASYAVKDLEGTSGVSTHTRNRIVERMDNRYGFGTFIGRDGKVHIGIEKAPFCAPLIRERTATIRSLNDENGSPIKQQLKKIQSWKKERYGQVQEGGWI</sequence>